<dbReference type="Proteomes" id="UP001059380">
    <property type="component" value="Chromosome"/>
</dbReference>
<gene>
    <name evidence="2" type="ORF">MOP44_03725</name>
</gene>
<dbReference type="KEGG" id="orp:MOP44_03725"/>
<dbReference type="InterPro" id="IPR029052">
    <property type="entry name" value="Metallo-depent_PP-like"/>
</dbReference>
<dbReference type="Pfam" id="PF00149">
    <property type="entry name" value="Metallophos"/>
    <property type="match status" value="1"/>
</dbReference>
<dbReference type="RefSeq" id="WP_260794570.1">
    <property type="nucleotide sequence ID" value="NZ_CP093313.1"/>
</dbReference>
<dbReference type="InterPro" id="IPR004843">
    <property type="entry name" value="Calcineurin-like_PHP"/>
</dbReference>
<reference evidence="2" key="1">
    <citation type="submission" date="2021-04" db="EMBL/GenBank/DDBJ databases">
        <title>Phylogenetic analysis of Acidobacteriaceae.</title>
        <authorList>
            <person name="Qiu L."/>
            <person name="Zhang Q."/>
        </authorList>
    </citation>
    <scope>NUCLEOTIDE SEQUENCE</scope>
    <source>
        <strain evidence="2">DSM 25168</strain>
    </source>
</reference>
<protein>
    <submittedName>
        <fullName evidence="2">Metallophosphoesterase</fullName>
    </submittedName>
</protein>
<evidence type="ECO:0000313" key="3">
    <source>
        <dbReference type="Proteomes" id="UP001059380"/>
    </source>
</evidence>
<dbReference type="SUPFAM" id="SSF56300">
    <property type="entry name" value="Metallo-dependent phosphatases"/>
    <property type="match status" value="1"/>
</dbReference>
<feature type="domain" description="Calcineurin-like phosphoesterase" evidence="1">
    <location>
        <begin position="137"/>
        <end position="341"/>
    </location>
</feature>
<dbReference type="AlphaFoldDB" id="A0A9J7BTI2"/>
<dbReference type="PANTHER" id="PTHR43143:SF1">
    <property type="entry name" value="SERINE_THREONINE-PROTEIN PHOSPHATASE CPPED1"/>
    <property type="match status" value="1"/>
</dbReference>
<organism evidence="2 3">
    <name type="scientific">Occallatibacter riparius</name>
    <dbReference type="NCBI Taxonomy" id="1002689"/>
    <lineage>
        <taxon>Bacteria</taxon>
        <taxon>Pseudomonadati</taxon>
        <taxon>Acidobacteriota</taxon>
        <taxon>Terriglobia</taxon>
        <taxon>Terriglobales</taxon>
        <taxon>Acidobacteriaceae</taxon>
        <taxon>Occallatibacter</taxon>
    </lineage>
</organism>
<sequence length="458" mass="50306">MPAKKHHPTHPPKPHPPLPLPVFHEPVFNEDQQIVVPPQFLTPHPSDGKLYASLGNLLSTQTTQFDKSRVADGEMLELAAAYGDHGPELIQQIQQAKQIVFHALGDSGAITAGVKYQNELNVTEQLSADCHTSDATNHPAFLYHLGDVVYDFGEEQYYYDQFYDAFRNYPCPIFAIPGNHDSFITTGTAPENEPLKIFERNFCSPDWVITPEARSLHRTAMIQPGVYFTLDAPFVRIIGLFSNALEDPGVISSENGKWSRVPDYQLSYLKAQLAAIKHQKYAGAVLLAVHHPPFSYAPPTTGAGTGGNHGGSPHMLAQIDTICKQAGVYPHAILSAHAHNYQRYTRTVKMNGAAYDVPFVVCGDGGHHVNPLTHAAKGKPSQEPAFGADVSYLDRKPVIPTGGLILEKYDDSSYGYLRITVDAQQLRIGYQQVGKASLAQSRFDLVTVDIASHTMVSN</sequence>
<dbReference type="InterPro" id="IPR051918">
    <property type="entry name" value="STPP_CPPED1"/>
</dbReference>
<keyword evidence="3" id="KW-1185">Reference proteome</keyword>
<evidence type="ECO:0000259" key="1">
    <source>
        <dbReference type="Pfam" id="PF00149"/>
    </source>
</evidence>
<name>A0A9J7BTI2_9BACT</name>
<dbReference type="GO" id="GO:0016787">
    <property type="term" value="F:hydrolase activity"/>
    <property type="evidence" value="ECO:0007669"/>
    <property type="project" value="InterPro"/>
</dbReference>
<accession>A0A9J7BTI2</accession>
<dbReference type="PANTHER" id="PTHR43143">
    <property type="entry name" value="METALLOPHOSPHOESTERASE, CALCINEURIN SUPERFAMILY"/>
    <property type="match status" value="1"/>
</dbReference>
<proteinExistence type="predicted"/>
<dbReference type="Gene3D" id="3.60.21.10">
    <property type="match status" value="1"/>
</dbReference>
<dbReference type="EMBL" id="CP093313">
    <property type="protein sequence ID" value="UWZ85058.1"/>
    <property type="molecule type" value="Genomic_DNA"/>
</dbReference>
<evidence type="ECO:0000313" key="2">
    <source>
        <dbReference type="EMBL" id="UWZ85058.1"/>
    </source>
</evidence>